<dbReference type="PANTHER" id="PTHR18896">
    <property type="entry name" value="PHOSPHOLIPASE D"/>
    <property type="match status" value="1"/>
</dbReference>
<dbReference type="GO" id="GO:0009395">
    <property type="term" value="P:phospholipid catabolic process"/>
    <property type="evidence" value="ECO:0007669"/>
    <property type="project" value="TreeGrafter"/>
</dbReference>
<reference evidence="5 6" key="1">
    <citation type="submission" date="2020-10" db="EMBL/GenBank/DDBJ databases">
        <title>Ca. Dormibacterota MAGs.</title>
        <authorList>
            <person name="Montgomery K."/>
        </authorList>
    </citation>
    <scope>NUCLEOTIDE SEQUENCE [LARGE SCALE GENOMIC DNA]</scope>
    <source>
        <strain evidence="5">Mitchell_Peninsula_5</strain>
    </source>
</reference>
<dbReference type="EMBL" id="JAEKNN010000053">
    <property type="protein sequence ID" value="MBJ7609856.1"/>
    <property type="molecule type" value="Genomic_DNA"/>
</dbReference>
<dbReference type="InterPro" id="IPR025202">
    <property type="entry name" value="PLD-like_dom"/>
</dbReference>
<dbReference type="SUPFAM" id="SSF56024">
    <property type="entry name" value="Phospholipase D/nuclease"/>
    <property type="match status" value="2"/>
</dbReference>
<dbReference type="InterPro" id="IPR015679">
    <property type="entry name" value="PLipase_D_fam"/>
</dbReference>
<dbReference type="PANTHER" id="PTHR18896:SF60">
    <property type="entry name" value="PHOSPHOLIPASE D"/>
    <property type="match status" value="1"/>
</dbReference>
<name>A0A934KJA8_9BACT</name>
<dbReference type="SMART" id="SM00155">
    <property type="entry name" value="PLDc"/>
    <property type="match status" value="2"/>
</dbReference>
<dbReference type="Proteomes" id="UP000614410">
    <property type="component" value="Unassembled WGS sequence"/>
</dbReference>
<dbReference type="GO" id="GO:0004630">
    <property type="term" value="F:phospholipase D activity"/>
    <property type="evidence" value="ECO:0007669"/>
    <property type="project" value="UniProtKB-EC"/>
</dbReference>
<accession>A0A934KJA8</accession>
<keyword evidence="3" id="KW-0443">Lipid metabolism</keyword>
<evidence type="ECO:0000256" key="3">
    <source>
        <dbReference type="ARBA" id="ARBA00023098"/>
    </source>
</evidence>
<dbReference type="InterPro" id="IPR001736">
    <property type="entry name" value="PLipase_D/transphosphatidylase"/>
</dbReference>
<evidence type="ECO:0000256" key="2">
    <source>
        <dbReference type="ARBA" id="ARBA00022801"/>
    </source>
</evidence>
<proteinExistence type="predicted"/>
<dbReference type="Pfam" id="PF13091">
    <property type="entry name" value="PLDc_2"/>
    <property type="match status" value="1"/>
</dbReference>
<dbReference type="PROSITE" id="PS50035">
    <property type="entry name" value="PLD"/>
    <property type="match status" value="2"/>
</dbReference>
<dbReference type="AlphaFoldDB" id="A0A934KJA8"/>
<keyword evidence="1" id="KW-0677">Repeat</keyword>
<evidence type="ECO:0000313" key="5">
    <source>
        <dbReference type="EMBL" id="MBJ7609856.1"/>
    </source>
</evidence>
<dbReference type="Gene3D" id="3.30.870.10">
    <property type="entry name" value="Endonuclease Chain A"/>
    <property type="match status" value="2"/>
</dbReference>
<dbReference type="CDD" id="cd09105">
    <property type="entry name" value="PLDc_vPLD1_2_like_2"/>
    <property type="match status" value="1"/>
</dbReference>
<comment type="caution">
    <text evidence="5">The sequence shown here is derived from an EMBL/GenBank/DDBJ whole genome shotgun (WGS) entry which is preliminary data.</text>
</comment>
<feature type="domain" description="PLD phosphodiesterase" evidence="4">
    <location>
        <begin position="364"/>
        <end position="386"/>
    </location>
</feature>
<evidence type="ECO:0000259" key="4">
    <source>
        <dbReference type="PROSITE" id="PS50035"/>
    </source>
</evidence>
<evidence type="ECO:0000313" key="6">
    <source>
        <dbReference type="Proteomes" id="UP000614410"/>
    </source>
</evidence>
<organism evidence="5 6">
    <name type="scientific">Candidatus Amunia macphersoniae</name>
    <dbReference type="NCBI Taxonomy" id="3127014"/>
    <lineage>
        <taxon>Bacteria</taxon>
        <taxon>Bacillati</taxon>
        <taxon>Candidatus Dormiibacterota</taxon>
        <taxon>Candidatus Dormibacteria</taxon>
        <taxon>Candidatus Aeolococcales</taxon>
        <taxon>Candidatus Aeolococcaceae</taxon>
        <taxon>Candidatus Amunia</taxon>
    </lineage>
</organism>
<dbReference type="Pfam" id="PF00614">
    <property type="entry name" value="PLDc"/>
    <property type="match status" value="1"/>
</dbReference>
<protein>
    <submittedName>
        <fullName evidence="5">Phospholipase</fullName>
    </submittedName>
</protein>
<feature type="domain" description="PLD phosphodiesterase" evidence="4">
    <location>
        <begin position="164"/>
        <end position="187"/>
    </location>
</feature>
<keyword evidence="2" id="KW-0378">Hydrolase</keyword>
<sequence>MRGSVVDTLDGGVGTVIEALTRRHHQRRLARAGWTRALSGASTGWASGSFSVRDGNRVEVFIDGAAALPAIAAAIRSAGSFIHVAGWSISADFAMERMPEIATLRDLLAEAAERVEVRVLTWAGAPFGLFHPSRADSRNALRALTAGTKIRGSLDAHNRPMHCHHEKLVVVDGKLAFVGGIDLTNLGGNRFDSAPHDSAVKLGWHDVAASLAGPSVADVASHFAMRWEAAAGERLPPAEVSAPAGPSRVQLVRTVPEHTYSPLRLGDFSILEAYAGALRHAERLIYLENQFLWSAELVAILRDKLLRPPSADFRIAIVLPNRPNNGRDDTRGQLAVLLEADRHDRLLVGTIGPPGRHHPPVYVHAKVGVVDDAWLTVGSANLNEHSLFNDTEVNLVTDDAALARSVREHLWSEHLGQDCVGLDSLTVLEEKWRPLLASTATPSVPLRALPGTSRRSGRLLGPLKGLFIDG</sequence>
<evidence type="ECO:0000256" key="1">
    <source>
        <dbReference type="ARBA" id="ARBA00022737"/>
    </source>
</evidence>
<gene>
    <name evidence="5" type="ORF">JF887_10580</name>
</gene>